<accession>A0ABY2YSK6</accession>
<dbReference type="RefSeq" id="WP_105987936.1">
    <property type="nucleotide sequence ID" value="NZ_QUAM01000003.1"/>
</dbReference>
<keyword evidence="1" id="KW-0472">Membrane</keyword>
<dbReference type="EMBL" id="QUAM01000003">
    <property type="protein sequence ID" value="TPR14210.1"/>
    <property type="molecule type" value="Genomic_DNA"/>
</dbReference>
<keyword evidence="1" id="KW-1133">Transmembrane helix</keyword>
<gene>
    <name evidence="2" type="ORF">DY048_04485</name>
</gene>
<protein>
    <recommendedName>
        <fullName evidence="4">DUF4845 domain-containing protein</fullName>
    </recommendedName>
</protein>
<organism evidence="2 3">
    <name type="scientific">Apilactobacillus timberlakei</name>
    <dbReference type="NCBI Taxonomy" id="2008380"/>
    <lineage>
        <taxon>Bacteria</taxon>
        <taxon>Bacillati</taxon>
        <taxon>Bacillota</taxon>
        <taxon>Bacilli</taxon>
        <taxon>Lactobacillales</taxon>
        <taxon>Lactobacillaceae</taxon>
        <taxon>Apilactobacillus</taxon>
    </lineage>
</organism>
<keyword evidence="1" id="KW-0812">Transmembrane</keyword>
<evidence type="ECO:0000256" key="1">
    <source>
        <dbReference type="SAM" id="Phobius"/>
    </source>
</evidence>
<proteinExistence type="predicted"/>
<sequence>MYKGHHFVLGTLLLICTLFASYVMYIVGSFQIVQYQAESTVNQELNTGKVNKRALNDTYTRQYLADHKKFKAKIDGEVDYYNKNFAGAFRVNNKVADITVKSVNGSFHIDKLKIYKKN</sequence>
<keyword evidence="3" id="KW-1185">Reference proteome</keyword>
<evidence type="ECO:0000313" key="2">
    <source>
        <dbReference type="EMBL" id="TPR14210.1"/>
    </source>
</evidence>
<reference evidence="2 3" key="1">
    <citation type="submission" date="2018-08" db="EMBL/GenBank/DDBJ databases">
        <title>Comparative genomics of wild bee and flower associated Lactobacillus reveals potential adaptation to the bee host.</title>
        <authorList>
            <person name="Vuong H.Q."/>
            <person name="Mcfrederick Q.S."/>
        </authorList>
    </citation>
    <scope>NUCLEOTIDE SEQUENCE [LARGE SCALE GENOMIC DNA]</scope>
    <source>
        <strain evidence="2 3">HV_04</strain>
    </source>
</reference>
<comment type="caution">
    <text evidence="2">The sequence shown here is derived from an EMBL/GenBank/DDBJ whole genome shotgun (WGS) entry which is preliminary data.</text>
</comment>
<name>A0ABY2YSK6_9LACO</name>
<evidence type="ECO:0000313" key="3">
    <source>
        <dbReference type="Proteomes" id="UP000767392"/>
    </source>
</evidence>
<dbReference type="Proteomes" id="UP000767392">
    <property type="component" value="Unassembled WGS sequence"/>
</dbReference>
<evidence type="ECO:0008006" key="4">
    <source>
        <dbReference type="Google" id="ProtNLM"/>
    </source>
</evidence>
<feature type="transmembrane region" description="Helical" evidence="1">
    <location>
        <begin position="7"/>
        <end position="27"/>
    </location>
</feature>